<keyword evidence="1" id="KW-0507">mRNA processing</keyword>
<evidence type="ECO:0000313" key="5">
    <source>
        <dbReference type="Proteomes" id="UP000179920"/>
    </source>
</evidence>
<accession>A0A1K0H6D2</accession>
<gene>
    <name evidence="4" type="ORF">UBRO_21006</name>
</gene>
<dbReference type="OrthoDB" id="10464517at2759"/>
<sequence>MYALHWDQVRSHVYGFLTKWEAHVLELHTHLQDPWMPDHRYKTLKHALPSDRNALFNSVFILHKQLHGKEQMAQSVADVLCQCYELVAESAPINLHHTTKESEPIALRAATLINCWACCELGHTANRCPNYVAHTQWKEGKVKVPPKSHTNTCIVLPLENTQEE</sequence>
<dbReference type="Proteomes" id="UP000179920">
    <property type="component" value="Chromosome X"/>
</dbReference>
<dbReference type="GO" id="GO:0008270">
    <property type="term" value="F:zinc ion binding"/>
    <property type="evidence" value="ECO:0007669"/>
    <property type="project" value="UniProtKB-KW"/>
</dbReference>
<keyword evidence="2" id="KW-0862">Zinc</keyword>
<keyword evidence="2" id="KW-0863">Zinc-finger</keyword>
<evidence type="ECO:0000313" key="4">
    <source>
        <dbReference type="EMBL" id="SAM83262.1"/>
    </source>
</evidence>
<feature type="domain" description="CCHC-type" evidence="3">
    <location>
        <begin position="115"/>
        <end position="130"/>
    </location>
</feature>
<evidence type="ECO:0000256" key="1">
    <source>
        <dbReference type="ARBA" id="ARBA00022664"/>
    </source>
</evidence>
<dbReference type="InterPro" id="IPR036875">
    <property type="entry name" value="Znf_CCHC_sf"/>
</dbReference>
<evidence type="ECO:0000259" key="3">
    <source>
        <dbReference type="PROSITE" id="PS50158"/>
    </source>
</evidence>
<dbReference type="GO" id="GO:0003676">
    <property type="term" value="F:nucleic acid binding"/>
    <property type="evidence" value="ECO:0007669"/>
    <property type="project" value="InterPro"/>
</dbReference>
<protein>
    <recommendedName>
        <fullName evidence="3">CCHC-type domain-containing protein</fullName>
    </recommendedName>
</protein>
<dbReference type="GO" id="GO:0006397">
    <property type="term" value="P:mRNA processing"/>
    <property type="evidence" value="ECO:0007669"/>
    <property type="project" value="UniProtKB-KW"/>
</dbReference>
<reference evidence="5" key="1">
    <citation type="submission" date="2016-04" db="EMBL/GenBank/DDBJ databases">
        <authorList>
            <person name="Guldener U."/>
            <person name="Guldener U."/>
        </authorList>
    </citation>
    <scope>NUCLEOTIDE SEQUENCE [LARGE SCALE GENOMIC DNA]</scope>
    <source>
        <strain evidence="5">UB2112</strain>
    </source>
</reference>
<organism evidence="4 5">
    <name type="scientific">Ustilago bromivora</name>
    <dbReference type="NCBI Taxonomy" id="307758"/>
    <lineage>
        <taxon>Eukaryota</taxon>
        <taxon>Fungi</taxon>
        <taxon>Dikarya</taxon>
        <taxon>Basidiomycota</taxon>
        <taxon>Ustilaginomycotina</taxon>
        <taxon>Ustilaginomycetes</taxon>
        <taxon>Ustilaginales</taxon>
        <taxon>Ustilaginaceae</taxon>
        <taxon>Ustilago</taxon>
    </lineage>
</organism>
<dbReference type="AlphaFoldDB" id="A0A1K0H6D2"/>
<keyword evidence="2" id="KW-0479">Metal-binding</keyword>
<name>A0A1K0H6D2_9BASI</name>
<evidence type="ECO:0000256" key="2">
    <source>
        <dbReference type="PROSITE-ProRule" id="PRU00047"/>
    </source>
</evidence>
<dbReference type="PROSITE" id="PS50158">
    <property type="entry name" value="ZF_CCHC"/>
    <property type="match status" value="1"/>
</dbReference>
<dbReference type="EMBL" id="LT558126">
    <property type="protein sequence ID" value="SAM83262.1"/>
    <property type="molecule type" value="Genomic_DNA"/>
</dbReference>
<dbReference type="SUPFAM" id="SSF57756">
    <property type="entry name" value="Retrovirus zinc finger-like domains"/>
    <property type="match status" value="1"/>
</dbReference>
<dbReference type="InterPro" id="IPR001878">
    <property type="entry name" value="Znf_CCHC"/>
</dbReference>
<proteinExistence type="predicted"/>